<dbReference type="Proteomes" id="UP001268651">
    <property type="component" value="Unassembled WGS sequence"/>
</dbReference>
<sequence>MKILKPKISKEIIRQVPVSKLDSIIAENNYNIIDVRDQKGIEKQGSIPGAINIPFDTIERAIDKNHDDFNPIFKNDGPYLFCCTGGVMSYMAAIKAQERGIKNVCNLDGGHSAWLKLTTTATI</sequence>
<feature type="domain" description="Rhodanese" evidence="1">
    <location>
        <begin position="26"/>
        <end position="119"/>
    </location>
</feature>
<dbReference type="PANTHER" id="PTHR44086:SF10">
    <property type="entry name" value="THIOSULFATE SULFURTRANSFERASE_RHODANESE-LIKE DOMAIN-CONTAINING PROTEIN 3"/>
    <property type="match status" value="1"/>
</dbReference>
<evidence type="ECO:0000313" key="2">
    <source>
        <dbReference type="EMBL" id="MDU8885037.1"/>
    </source>
</evidence>
<dbReference type="PANTHER" id="PTHR44086">
    <property type="entry name" value="THIOSULFATE SULFURTRANSFERASE RDL2, MITOCHONDRIAL-RELATED"/>
    <property type="match status" value="1"/>
</dbReference>
<dbReference type="PROSITE" id="PS50206">
    <property type="entry name" value="RHODANESE_3"/>
    <property type="match status" value="1"/>
</dbReference>
<dbReference type="InterPro" id="IPR036873">
    <property type="entry name" value="Rhodanese-like_dom_sf"/>
</dbReference>
<dbReference type="SMART" id="SM00450">
    <property type="entry name" value="RHOD"/>
    <property type="match status" value="1"/>
</dbReference>
<organism evidence="2 3">
    <name type="scientific">Gilvirhabdus luticola</name>
    <dbReference type="NCBI Taxonomy" id="3079858"/>
    <lineage>
        <taxon>Bacteria</taxon>
        <taxon>Pseudomonadati</taxon>
        <taxon>Bacteroidota</taxon>
        <taxon>Flavobacteriia</taxon>
        <taxon>Flavobacteriales</taxon>
        <taxon>Flavobacteriaceae</taxon>
        <taxon>Gilvirhabdus</taxon>
    </lineage>
</organism>
<dbReference type="CDD" id="cd00158">
    <property type="entry name" value="RHOD"/>
    <property type="match status" value="1"/>
</dbReference>
<accession>A0ABU3U3Q2</accession>
<dbReference type="SUPFAM" id="SSF52821">
    <property type="entry name" value="Rhodanese/Cell cycle control phosphatase"/>
    <property type="match status" value="1"/>
</dbReference>
<proteinExistence type="predicted"/>
<dbReference type="Pfam" id="PF00581">
    <property type="entry name" value="Rhodanese"/>
    <property type="match status" value="1"/>
</dbReference>
<gene>
    <name evidence="2" type="ORF">RXV94_02615</name>
</gene>
<evidence type="ECO:0000313" key="3">
    <source>
        <dbReference type="Proteomes" id="UP001268651"/>
    </source>
</evidence>
<protein>
    <submittedName>
        <fullName evidence="2">Rhodanese-like domain-containing protein</fullName>
    </submittedName>
</protein>
<evidence type="ECO:0000259" key="1">
    <source>
        <dbReference type="PROSITE" id="PS50206"/>
    </source>
</evidence>
<reference evidence="2 3" key="1">
    <citation type="submission" date="2023-10" db="EMBL/GenBank/DDBJ databases">
        <title>Marimonas sp. nov. isolated from tidal mud flat.</title>
        <authorList>
            <person name="Jaincy N.J."/>
            <person name="Srinivasan S."/>
            <person name="Lee S.-S."/>
        </authorList>
    </citation>
    <scope>NUCLEOTIDE SEQUENCE [LARGE SCALE GENOMIC DNA]</scope>
    <source>
        <strain evidence="2 3">MJ-SS3</strain>
    </source>
</reference>
<dbReference type="InterPro" id="IPR001763">
    <property type="entry name" value="Rhodanese-like_dom"/>
</dbReference>
<dbReference type="RefSeq" id="WP_316660863.1">
    <property type="nucleotide sequence ID" value="NZ_JAWHTF010000001.1"/>
</dbReference>
<comment type="caution">
    <text evidence="2">The sequence shown here is derived from an EMBL/GenBank/DDBJ whole genome shotgun (WGS) entry which is preliminary data.</text>
</comment>
<name>A0ABU3U3Q2_9FLAO</name>
<dbReference type="EMBL" id="JAWHTF010000001">
    <property type="protein sequence ID" value="MDU8885037.1"/>
    <property type="molecule type" value="Genomic_DNA"/>
</dbReference>
<keyword evidence="3" id="KW-1185">Reference proteome</keyword>
<dbReference type="Gene3D" id="3.40.250.10">
    <property type="entry name" value="Rhodanese-like domain"/>
    <property type="match status" value="1"/>
</dbReference>